<dbReference type="InParanoid" id="G0MMR4"/>
<feature type="region of interest" description="Disordered" evidence="1">
    <location>
        <begin position="61"/>
        <end position="86"/>
    </location>
</feature>
<proteinExistence type="predicted"/>
<sequence length="376" mass="40210">MEHLQSANDNEQDPDIQMASDSSPESPSAGLENCQNPPLAIDPHAMSIRLSDFSRYLPQVGSVPNSGLQSPGNTTTSDGSVQDFGGQGLLSPGAISDFSHSTQDTMPFSATVPGLSKLISQIQGSQGLLNNGHPTLPGTQSIGVHHDYQDSLSEFNAAHYTNNPILNATVPILSSLLIQIQGIQGFINNKNPAHLTPQPVDMHHQDLLNSHPIEPNNNQRLSSATSNTSLPGLNQFSSQLLLQNMLNASFPTPPTNLAAQIDFNTLLAGLWRSLTQKIMKHVSHPIHNGNAVEALNYILGGQNTGAQASNDEPCSSNAPNPSISQLMLFSNNNASANIFLVTPNSDYRCATSTAIRQKTASRQKIQPNFMLRSDGG</sequence>
<gene>
    <name evidence="2" type="ORF">CAEBREN_13810</name>
</gene>
<protein>
    <submittedName>
        <fullName evidence="2">Uncharacterized protein</fullName>
    </submittedName>
</protein>
<dbReference type="EMBL" id="GL379802">
    <property type="protein sequence ID" value="EGT37523.1"/>
    <property type="molecule type" value="Genomic_DNA"/>
</dbReference>
<feature type="compositionally biased region" description="Polar residues" evidence="1">
    <location>
        <begin position="62"/>
        <end position="80"/>
    </location>
</feature>
<keyword evidence="3" id="KW-1185">Reference proteome</keyword>
<evidence type="ECO:0000256" key="1">
    <source>
        <dbReference type="SAM" id="MobiDB-lite"/>
    </source>
</evidence>
<evidence type="ECO:0000313" key="3">
    <source>
        <dbReference type="Proteomes" id="UP000008068"/>
    </source>
</evidence>
<evidence type="ECO:0000313" key="2">
    <source>
        <dbReference type="EMBL" id="EGT37523.1"/>
    </source>
</evidence>
<reference evidence="3" key="1">
    <citation type="submission" date="2011-07" db="EMBL/GenBank/DDBJ databases">
        <authorList>
            <consortium name="Caenorhabditis brenneri Sequencing and Analysis Consortium"/>
            <person name="Wilson R.K."/>
        </authorList>
    </citation>
    <scope>NUCLEOTIDE SEQUENCE [LARGE SCALE GENOMIC DNA]</scope>
    <source>
        <strain evidence="3">PB2801</strain>
    </source>
</reference>
<dbReference type="AlphaFoldDB" id="G0MMR4"/>
<dbReference type="Proteomes" id="UP000008068">
    <property type="component" value="Unassembled WGS sequence"/>
</dbReference>
<name>G0MMR4_CAEBE</name>
<accession>G0MMR4</accession>
<feature type="region of interest" description="Disordered" evidence="1">
    <location>
        <begin position="1"/>
        <end position="40"/>
    </location>
</feature>
<dbReference type="HOGENOM" id="CLU_736146_0_0_1"/>
<organism evidence="3">
    <name type="scientific">Caenorhabditis brenneri</name>
    <name type="common">Nematode worm</name>
    <dbReference type="NCBI Taxonomy" id="135651"/>
    <lineage>
        <taxon>Eukaryota</taxon>
        <taxon>Metazoa</taxon>
        <taxon>Ecdysozoa</taxon>
        <taxon>Nematoda</taxon>
        <taxon>Chromadorea</taxon>
        <taxon>Rhabditida</taxon>
        <taxon>Rhabditina</taxon>
        <taxon>Rhabditomorpha</taxon>
        <taxon>Rhabditoidea</taxon>
        <taxon>Rhabditidae</taxon>
        <taxon>Peloderinae</taxon>
        <taxon>Caenorhabditis</taxon>
    </lineage>
</organism>